<keyword evidence="4" id="KW-1185">Reference proteome</keyword>
<dbReference type="PANTHER" id="PTHR14969">
    <property type="entry name" value="SPHINGOSINE-1-PHOSPHATE PHOSPHOHYDROLASE"/>
    <property type="match status" value="1"/>
</dbReference>
<dbReference type="InterPro" id="IPR036938">
    <property type="entry name" value="PAP2/HPO_sf"/>
</dbReference>
<dbReference type="OrthoDB" id="9773582at2"/>
<dbReference type="SUPFAM" id="SSF48317">
    <property type="entry name" value="Acid phosphatase/Vanadium-dependent haloperoxidase"/>
    <property type="match status" value="1"/>
</dbReference>
<feature type="signal peptide" evidence="1">
    <location>
        <begin position="1"/>
        <end position="22"/>
    </location>
</feature>
<feature type="domain" description="Phosphatidic acid phosphatase type 2/haloperoxidase" evidence="2">
    <location>
        <begin position="120"/>
        <end position="221"/>
    </location>
</feature>
<keyword evidence="1" id="KW-0732">Signal</keyword>
<dbReference type="Gene3D" id="1.20.144.10">
    <property type="entry name" value="Phosphatidic acid phosphatase type 2/haloperoxidase"/>
    <property type="match status" value="1"/>
</dbReference>
<protein>
    <submittedName>
        <fullName evidence="3">Phosphatase PAP2 family protein</fullName>
    </submittedName>
</protein>
<dbReference type="Proteomes" id="UP000292884">
    <property type="component" value="Unassembled WGS sequence"/>
</dbReference>
<organism evidence="3 4">
    <name type="scientific">Pedobacter frigiditerrae</name>
    <dbReference type="NCBI Taxonomy" id="2530452"/>
    <lineage>
        <taxon>Bacteria</taxon>
        <taxon>Pseudomonadati</taxon>
        <taxon>Bacteroidota</taxon>
        <taxon>Sphingobacteriia</taxon>
        <taxon>Sphingobacteriales</taxon>
        <taxon>Sphingobacteriaceae</taxon>
        <taxon>Pedobacter</taxon>
    </lineage>
</organism>
<dbReference type="PANTHER" id="PTHR14969:SF13">
    <property type="entry name" value="AT30094P"/>
    <property type="match status" value="1"/>
</dbReference>
<accession>A0A4R0MTE7</accession>
<dbReference type="AlphaFoldDB" id="A0A4R0MTE7"/>
<dbReference type="SMART" id="SM00014">
    <property type="entry name" value="acidPPc"/>
    <property type="match status" value="1"/>
</dbReference>
<feature type="chain" id="PRO_5020872158" evidence="1">
    <location>
        <begin position="23"/>
        <end position="258"/>
    </location>
</feature>
<evidence type="ECO:0000259" key="2">
    <source>
        <dbReference type="SMART" id="SM00014"/>
    </source>
</evidence>
<evidence type="ECO:0000313" key="3">
    <source>
        <dbReference type="EMBL" id="TCC89204.1"/>
    </source>
</evidence>
<gene>
    <name evidence="3" type="ORF">EZ428_16010</name>
</gene>
<dbReference type="EMBL" id="SJSK01000004">
    <property type="protein sequence ID" value="TCC89204.1"/>
    <property type="molecule type" value="Genomic_DNA"/>
</dbReference>
<dbReference type="InterPro" id="IPR000326">
    <property type="entry name" value="PAP2/HPO"/>
</dbReference>
<comment type="caution">
    <text evidence="3">The sequence shown here is derived from an EMBL/GenBank/DDBJ whole genome shotgun (WGS) entry which is preliminary data.</text>
</comment>
<proteinExistence type="predicted"/>
<evidence type="ECO:0000313" key="4">
    <source>
        <dbReference type="Proteomes" id="UP000292884"/>
    </source>
</evidence>
<sequence length="258" mass="28607">MQIHTMKSILLLLFLLAIKLNAQEIDSNKVEAEAKFEHNLSNPKKFESYIIPSLFVSYGVISLGNNAIRDLDFSTKAELSEDHPKFAAHIDDYIEFSPLFAMYGLDIAGIKSKNKVGDQSAMVLMTTVITTAVITTLKHQVHRLRPDGSSYNSFPSGHTATAFAAAELFNQEFKGQSPWFGYAGYTIASATGILRMYNNKHWLSDVVAGAGFGILSTKLTYVIYPYLKKIFKVNERKLSIAPAYQNGSLGFGLGYKLN</sequence>
<reference evidence="3 4" key="1">
    <citation type="submission" date="2019-02" db="EMBL/GenBank/DDBJ databases">
        <title>Pedobacter sp. RP-1-13 sp. nov., isolated from Arctic soil.</title>
        <authorList>
            <person name="Dahal R.H."/>
        </authorList>
    </citation>
    <scope>NUCLEOTIDE SEQUENCE [LARGE SCALE GENOMIC DNA]</scope>
    <source>
        <strain evidence="3 4">RP-1-13</strain>
    </source>
</reference>
<dbReference type="CDD" id="cd03394">
    <property type="entry name" value="PAP2_like_5"/>
    <property type="match status" value="1"/>
</dbReference>
<name>A0A4R0MTE7_9SPHI</name>
<dbReference type="Pfam" id="PF01569">
    <property type="entry name" value="PAP2"/>
    <property type="match status" value="1"/>
</dbReference>
<evidence type="ECO:0000256" key="1">
    <source>
        <dbReference type="SAM" id="SignalP"/>
    </source>
</evidence>